<dbReference type="Pfam" id="PF13516">
    <property type="entry name" value="LRR_6"/>
    <property type="match status" value="1"/>
</dbReference>
<dbReference type="AlphaFoldDB" id="A0A565CT60"/>
<name>A0A565CT60_9BRAS</name>
<accession>A0A565CT60</accession>
<feature type="compositionally biased region" description="Basic and acidic residues" evidence="1">
    <location>
        <begin position="73"/>
        <end position="129"/>
    </location>
</feature>
<dbReference type="InterPro" id="IPR001611">
    <property type="entry name" value="Leu-rich_rpt"/>
</dbReference>
<dbReference type="GO" id="GO:0031146">
    <property type="term" value="P:SCF-dependent proteasomal ubiquitin-dependent protein catabolic process"/>
    <property type="evidence" value="ECO:0007669"/>
    <property type="project" value="TreeGrafter"/>
</dbReference>
<evidence type="ECO:0000256" key="1">
    <source>
        <dbReference type="SAM" id="MobiDB-lite"/>
    </source>
</evidence>
<keyword evidence="3" id="KW-1185">Reference proteome</keyword>
<comment type="caution">
    <text evidence="2">The sequence shown here is derived from an EMBL/GenBank/DDBJ whole genome shotgun (WGS) entry which is preliminary data.</text>
</comment>
<evidence type="ECO:0000313" key="3">
    <source>
        <dbReference type="Proteomes" id="UP000489600"/>
    </source>
</evidence>
<sequence length="611" mass="69082">MSSSNFPDGSRENPAILPESDPAEFLDGTLENPAIIPDSDDDDEEDPLPNFVGFDSLIHVIEAMRNEGLLGSRNEHEENQNQRRIDEERRQREENLRRIDEERQREENLREKRRLEGEREREERAKRHKEDVYNKAKNFALELHNDLNPKNLQKQSKEEEAVKVKEDAKGKSQFMEAKKGIDKRKEDSISSSTAKCREIGFKLLTERKAPSLMEMCIKVLAKNSESIMSLSLVPDHLKNKISNLVSNLSKIDARFMQLLVQDSPCEIFSRNCVDLLEKDLIQILSDCDRVSLKVLSLDLCGRAMTENAITEFLKRSSPYGFPALTTLSLKGAFGLTDNALALISRSAPLLRFINLSECSFLTSNAVKILADNFVSTLRGLNIGGCQGIKPSNVLKSSLSRFMNLNYLSVAGLERSHDVLVDFFISRGTNITDLSLASCNEVTDRTIWTIGRYCPHLEALDISDLDNLTDDSLEYITDGCRFLNSVKLTKNRFSDEAVAAFLEVRGGSLTQLCLNNVRDVGQDTAISLARNCKMLRHLDLSWCRKITEGELRLILSSCSLLRSLKLFGWTQVEDRFLEELSRSQVCITGLKMTSVFANLDDSFPSIDAKFFQ</sequence>
<dbReference type="GO" id="GO:0019005">
    <property type="term" value="C:SCF ubiquitin ligase complex"/>
    <property type="evidence" value="ECO:0007669"/>
    <property type="project" value="TreeGrafter"/>
</dbReference>
<organism evidence="2 3">
    <name type="scientific">Arabis nemorensis</name>
    <dbReference type="NCBI Taxonomy" id="586526"/>
    <lineage>
        <taxon>Eukaryota</taxon>
        <taxon>Viridiplantae</taxon>
        <taxon>Streptophyta</taxon>
        <taxon>Embryophyta</taxon>
        <taxon>Tracheophyta</taxon>
        <taxon>Spermatophyta</taxon>
        <taxon>Magnoliopsida</taxon>
        <taxon>eudicotyledons</taxon>
        <taxon>Gunneridae</taxon>
        <taxon>Pentapetalae</taxon>
        <taxon>rosids</taxon>
        <taxon>malvids</taxon>
        <taxon>Brassicales</taxon>
        <taxon>Brassicaceae</taxon>
        <taxon>Arabideae</taxon>
        <taxon>Arabis</taxon>
    </lineage>
</organism>
<dbReference type="InterPro" id="IPR006553">
    <property type="entry name" value="Leu-rich_rpt_Cys-con_subtyp"/>
</dbReference>
<feature type="region of interest" description="Disordered" evidence="1">
    <location>
        <begin position="1"/>
        <end position="51"/>
    </location>
</feature>
<dbReference type="PANTHER" id="PTHR13318:SF95">
    <property type="entry name" value="F-BOX PROTEIN YLR352W"/>
    <property type="match status" value="1"/>
</dbReference>
<feature type="region of interest" description="Disordered" evidence="1">
    <location>
        <begin position="67"/>
        <end position="129"/>
    </location>
</feature>
<dbReference type="SUPFAM" id="SSF52047">
    <property type="entry name" value="RNI-like"/>
    <property type="match status" value="1"/>
</dbReference>
<reference evidence="2" key="1">
    <citation type="submission" date="2019-07" db="EMBL/GenBank/DDBJ databases">
        <authorList>
            <person name="Dittberner H."/>
        </authorList>
    </citation>
    <scope>NUCLEOTIDE SEQUENCE [LARGE SCALE GENOMIC DNA]</scope>
</reference>
<proteinExistence type="predicted"/>
<dbReference type="Gene3D" id="3.80.10.10">
    <property type="entry name" value="Ribonuclease Inhibitor"/>
    <property type="match status" value="3"/>
</dbReference>
<dbReference type="OrthoDB" id="10257471at2759"/>
<dbReference type="PANTHER" id="PTHR13318">
    <property type="entry name" value="PARTNER OF PAIRED, ISOFORM B-RELATED"/>
    <property type="match status" value="1"/>
</dbReference>
<dbReference type="SMART" id="SM00367">
    <property type="entry name" value="LRR_CC"/>
    <property type="match status" value="7"/>
</dbReference>
<protein>
    <submittedName>
        <fullName evidence="2">Uncharacterized protein</fullName>
    </submittedName>
</protein>
<dbReference type="EMBL" id="CABITT030000008">
    <property type="protein sequence ID" value="VVB16898.1"/>
    <property type="molecule type" value="Genomic_DNA"/>
</dbReference>
<dbReference type="InterPro" id="IPR032675">
    <property type="entry name" value="LRR_dom_sf"/>
</dbReference>
<dbReference type="Proteomes" id="UP000489600">
    <property type="component" value="Unassembled WGS sequence"/>
</dbReference>
<gene>
    <name evidence="2" type="ORF">ANE_LOCUS27342</name>
</gene>
<evidence type="ECO:0000313" key="2">
    <source>
        <dbReference type="EMBL" id="VVB16898.1"/>
    </source>
</evidence>
<feature type="compositionally biased region" description="Acidic residues" evidence="1">
    <location>
        <begin position="38"/>
        <end position="47"/>
    </location>
</feature>